<dbReference type="CDD" id="cd07208">
    <property type="entry name" value="Pat_hypo_Ecoli_yjju_like"/>
    <property type="match status" value="1"/>
</dbReference>
<dbReference type="PANTHER" id="PTHR14226">
    <property type="entry name" value="NEUROPATHY TARGET ESTERASE/SWISS CHEESE D.MELANOGASTER"/>
    <property type="match status" value="1"/>
</dbReference>
<dbReference type="AlphaFoldDB" id="I7L6R5"/>
<reference evidence="6 7" key="1">
    <citation type="submission" date="2012-06" db="EMBL/GenBank/DDBJ databases">
        <title>Draft Genome Sequence of Lactobacillus hominis Strain CRBIP 24.179T, isolated from human intestine.</title>
        <authorList>
            <person name="Cousin S."/>
            <person name="Ma L."/>
            <person name="Bizet C."/>
            <person name="Loux V."/>
            <person name="Bouchier C."/>
            <person name="Clermont D."/>
            <person name="Creno S."/>
        </authorList>
    </citation>
    <scope>NUCLEOTIDE SEQUENCE [LARGE SCALE GENOMIC DNA]</scope>
    <source>
        <strain evidence="7">CRBIP 24.179T</strain>
    </source>
</reference>
<protein>
    <submittedName>
        <fullName evidence="6">Alpha-beta hydrolase superfamily esterase</fullName>
    </submittedName>
</protein>
<evidence type="ECO:0000256" key="4">
    <source>
        <dbReference type="PROSITE-ProRule" id="PRU01161"/>
    </source>
</evidence>
<dbReference type="InterPro" id="IPR037483">
    <property type="entry name" value="YjjU-like"/>
</dbReference>
<dbReference type="eggNOG" id="COG4667">
    <property type="taxonomic scope" value="Bacteria"/>
</dbReference>
<evidence type="ECO:0000256" key="2">
    <source>
        <dbReference type="ARBA" id="ARBA00022963"/>
    </source>
</evidence>
<dbReference type="GeneID" id="82847402"/>
<dbReference type="EMBL" id="CAKE01000017">
    <property type="protein sequence ID" value="CCI82177.1"/>
    <property type="molecule type" value="Genomic_DNA"/>
</dbReference>
<evidence type="ECO:0000256" key="3">
    <source>
        <dbReference type="ARBA" id="ARBA00023098"/>
    </source>
</evidence>
<name>I7L6R5_9LACO</name>
<feature type="domain" description="PNPLA" evidence="5">
    <location>
        <begin position="7"/>
        <end position="174"/>
    </location>
</feature>
<dbReference type="RefSeq" id="WP_008471184.1">
    <property type="nucleotide sequence ID" value="NZ_AYZP01000016.1"/>
</dbReference>
<comment type="caution">
    <text evidence="6">The sequence shown here is derived from an EMBL/GenBank/DDBJ whole genome shotgun (WGS) entry which is preliminary data.</text>
</comment>
<evidence type="ECO:0000259" key="5">
    <source>
        <dbReference type="PROSITE" id="PS51635"/>
    </source>
</evidence>
<dbReference type="PROSITE" id="PS51635">
    <property type="entry name" value="PNPLA"/>
    <property type="match status" value="1"/>
</dbReference>
<dbReference type="InterPro" id="IPR045943">
    <property type="entry name" value="DUF6363"/>
</dbReference>
<organism evidence="6 7">
    <name type="scientific">Lactobacillus hominis DSM 23910 = CRBIP 24.179</name>
    <dbReference type="NCBI Taxonomy" id="1423758"/>
    <lineage>
        <taxon>Bacteria</taxon>
        <taxon>Bacillati</taxon>
        <taxon>Bacillota</taxon>
        <taxon>Bacilli</taxon>
        <taxon>Lactobacillales</taxon>
        <taxon>Lactobacillaceae</taxon>
        <taxon>Lactobacillus</taxon>
    </lineage>
</organism>
<dbReference type="PATRIC" id="fig|1423758.3.peg.702"/>
<comment type="caution">
    <text evidence="4">Lacks conserved residue(s) required for the propagation of feature annotation.</text>
</comment>
<dbReference type="STRING" id="1423758.FC41_GL000695"/>
<sequence>MKAKTGIVFEGGAMRGLFSAGVQDVLLENNIKFDGAIGVSAGAAFGVNYKSHQVGRVLRYNVRYARDPRLSSWQSWLKTGDLYGADFCYRELPEELDIFDAETFAKDPMEFWCVATDIQTGDPVYHKLINGKTADLQWIRASSSIPFFARPVKIGNRYYWDGGVSDSIPLEFFEKRGYNRNLVVLTQPKEYRKVNKHTYLFLKAILHKYPQVLKRLKTRTQDYNAVLDKIAKQERSKQIFVIRPPHTLNIGTMEKDPRELTRVYEIGRKTMVENMSSLKVFLKQS</sequence>
<dbReference type="InterPro" id="IPR050301">
    <property type="entry name" value="NTE"/>
</dbReference>
<keyword evidence="2 4" id="KW-0442">Lipid degradation</keyword>
<keyword evidence="7" id="KW-1185">Reference proteome</keyword>
<proteinExistence type="predicted"/>
<feature type="active site" description="Nucleophile" evidence="4">
    <location>
        <position position="40"/>
    </location>
</feature>
<dbReference type="Proteomes" id="UP000009320">
    <property type="component" value="Unassembled WGS sequence"/>
</dbReference>
<dbReference type="Gene3D" id="3.40.1090.10">
    <property type="entry name" value="Cytosolic phospholipase A2 catalytic domain"/>
    <property type="match status" value="2"/>
</dbReference>
<dbReference type="Pfam" id="PF19890">
    <property type="entry name" value="DUF6363"/>
    <property type="match status" value="1"/>
</dbReference>
<dbReference type="GO" id="GO:0016787">
    <property type="term" value="F:hydrolase activity"/>
    <property type="evidence" value="ECO:0007669"/>
    <property type="project" value="UniProtKB-UniRule"/>
</dbReference>
<dbReference type="GO" id="GO:0016042">
    <property type="term" value="P:lipid catabolic process"/>
    <property type="evidence" value="ECO:0007669"/>
    <property type="project" value="UniProtKB-UniRule"/>
</dbReference>
<gene>
    <name evidence="6" type="ORF">BN55_02405</name>
</gene>
<evidence type="ECO:0000313" key="6">
    <source>
        <dbReference type="EMBL" id="CCI82177.1"/>
    </source>
</evidence>
<feature type="short sequence motif" description="DGA/G" evidence="4">
    <location>
        <begin position="161"/>
        <end position="163"/>
    </location>
</feature>
<keyword evidence="3 4" id="KW-0443">Lipid metabolism</keyword>
<dbReference type="InterPro" id="IPR016035">
    <property type="entry name" value="Acyl_Trfase/lysoPLipase"/>
</dbReference>
<evidence type="ECO:0000313" key="7">
    <source>
        <dbReference type="Proteomes" id="UP000009320"/>
    </source>
</evidence>
<keyword evidence="1 4" id="KW-0378">Hydrolase</keyword>
<evidence type="ECO:0000256" key="1">
    <source>
        <dbReference type="ARBA" id="ARBA00022801"/>
    </source>
</evidence>
<accession>I7L6R5</accession>
<dbReference type="PANTHER" id="PTHR14226:SF25">
    <property type="entry name" value="PHOSPHOESTERASE"/>
    <property type="match status" value="1"/>
</dbReference>
<feature type="active site" description="Proton acceptor" evidence="4">
    <location>
        <position position="161"/>
    </location>
</feature>
<dbReference type="SUPFAM" id="SSF52151">
    <property type="entry name" value="FabD/lysophospholipase-like"/>
    <property type="match status" value="1"/>
</dbReference>
<dbReference type="Pfam" id="PF01734">
    <property type="entry name" value="Patatin"/>
    <property type="match status" value="1"/>
</dbReference>
<feature type="short sequence motif" description="GXSXG" evidence="4">
    <location>
        <begin position="38"/>
        <end position="42"/>
    </location>
</feature>
<dbReference type="InterPro" id="IPR002641">
    <property type="entry name" value="PNPLA_dom"/>
</dbReference>